<evidence type="ECO:0000313" key="2">
    <source>
        <dbReference type="EMBL" id="KAK4305787.1"/>
    </source>
</evidence>
<reference evidence="2" key="1">
    <citation type="submission" date="2023-11" db="EMBL/GenBank/DDBJ databases">
        <title>Genome assemblies of two species of porcelain crab, Petrolisthes cinctipes and Petrolisthes manimaculis (Anomura: Porcellanidae).</title>
        <authorList>
            <person name="Angst P."/>
        </authorList>
    </citation>
    <scope>NUCLEOTIDE SEQUENCE</scope>
    <source>
        <strain evidence="2">PB745_02</strain>
        <tissue evidence="2">Gill</tissue>
    </source>
</reference>
<evidence type="ECO:0000313" key="3">
    <source>
        <dbReference type="Proteomes" id="UP001292094"/>
    </source>
</evidence>
<dbReference type="EMBL" id="JAWZYT010002230">
    <property type="protein sequence ID" value="KAK4305787.1"/>
    <property type="molecule type" value="Genomic_DNA"/>
</dbReference>
<feature type="region of interest" description="Disordered" evidence="1">
    <location>
        <begin position="1"/>
        <end position="47"/>
    </location>
</feature>
<accession>A0AAE1PE84</accession>
<evidence type="ECO:0000256" key="1">
    <source>
        <dbReference type="SAM" id="MobiDB-lite"/>
    </source>
</evidence>
<gene>
    <name evidence="2" type="ORF">Pmani_022338</name>
</gene>
<comment type="caution">
    <text evidence="2">The sequence shown here is derived from an EMBL/GenBank/DDBJ whole genome shotgun (WGS) entry which is preliminary data.</text>
</comment>
<proteinExistence type="predicted"/>
<organism evidence="2 3">
    <name type="scientific">Petrolisthes manimaculis</name>
    <dbReference type="NCBI Taxonomy" id="1843537"/>
    <lineage>
        <taxon>Eukaryota</taxon>
        <taxon>Metazoa</taxon>
        <taxon>Ecdysozoa</taxon>
        <taxon>Arthropoda</taxon>
        <taxon>Crustacea</taxon>
        <taxon>Multicrustacea</taxon>
        <taxon>Malacostraca</taxon>
        <taxon>Eumalacostraca</taxon>
        <taxon>Eucarida</taxon>
        <taxon>Decapoda</taxon>
        <taxon>Pleocyemata</taxon>
        <taxon>Anomura</taxon>
        <taxon>Galatheoidea</taxon>
        <taxon>Porcellanidae</taxon>
        <taxon>Petrolisthes</taxon>
    </lineage>
</organism>
<dbReference type="AlphaFoldDB" id="A0AAE1PE84"/>
<name>A0AAE1PE84_9EUCA</name>
<keyword evidence="3" id="KW-1185">Reference proteome</keyword>
<protein>
    <submittedName>
        <fullName evidence="2">Uncharacterized protein</fullName>
    </submittedName>
</protein>
<feature type="region of interest" description="Disordered" evidence="1">
    <location>
        <begin position="65"/>
        <end position="85"/>
    </location>
</feature>
<sequence length="110" mass="11503">MGTVKSESGTVMGTVKSESGTVMGTVKSESGTPLHHGSDSLTQTESETVGTVARNRLQMVQCHDGYPSHIRPSMNLSGGDGEAARETRATFCSDFQTKGKAYCRGSANGS</sequence>
<dbReference type="Proteomes" id="UP001292094">
    <property type="component" value="Unassembled WGS sequence"/>
</dbReference>
<feature type="compositionally biased region" description="Polar residues" evidence="1">
    <location>
        <begin position="1"/>
        <end position="31"/>
    </location>
</feature>